<evidence type="ECO:0000313" key="2">
    <source>
        <dbReference type="Proteomes" id="UP001604336"/>
    </source>
</evidence>
<reference evidence="2" key="1">
    <citation type="submission" date="2024-07" db="EMBL/GenBank/DDBJ databases">
        <title>Two chromosome-level genome assemblies of Korean endemic species Abeliophyllum distichum and Forsythia ovata (Oleaceae).</title>
        <authorList>
            <person name="Jang H."/>
        </authorList>
    </citation>
    <scope>NUCLEOTIDE SEQUENCE [LARGE SCALE GENOMIC DNA]</scope>
</reference>
<dbReference type="PANTHER" id="PTHR34222:SF99">
    <property type="entry name" value="PROTEIN, PUTATIVE-RELATED"/>
    <property type="match status" value="1"/>
</dbReference>
<proteinExistence type="predicted"/>
<evidence type="ECO:0000313" key="1">
    <source>
        <dbReference type="EMBL" id="KAL2518712.1"/>
    </source>
</evidence>
<name>A0ABD1U142_9LAMI</name>
<dbReference type="PANTHER" id="PTHR34222">
    <property type="entry name" value="GAG_PRE-INTEGRS DOMAIN-CONTAINING PROTEIN"/>
    <property type="match status" value="1"/>
</dbReference>
<comment type="caution">
    <text evidence="1">The sequence shown here is derived from an EMBL/GenBank/DDBJ whole genome shotgun (WGS) entry which is preliminary data.</text>
</comment>
<gene>
    <name evidence="1" type="ORF">Adt_14959</name>
</gene>
<protein>
    <submittedName>
        <fullName evidence="1">Uncharacterized protein</fullName>
    </submittedName>
</protein>
<dbReference type="AlphaFoldDB" id="A0ABD1U142"/>
<accession>A0ABD1U142</accession>
<keyword evidence="2" id="KW-1185">Reference proteome</keyword>
<sequence>MLRTNDDRKTIETTIAQSNPIALQQSDHEGQYSINWEKSSNWRSNWKSVDRPNRSTVSTKIGQKRCTYCKMTNHIVGTCYFIHGFPPGHKFHGKDVKPQNKRFTNTATASTLDPKEGKMLTAKKYEHIMTLLNNMTANDKSHINTSGINPSITPLSNS</sequence>
<dbReference type="EMBL" id="JBFOLK010000004">
    <property type="protein sequence ID" value="KAL2518712.1"/>
    <property type="molecule type" value="Genomic_DNA"/>
</dbReference>
<organism evidence="1 2">
    <name type="scientific">Abeliophyllum distichum</name>
    <dbReference type="NCBI Taxonomy" id="126358"/>
    <lineage>
        <taxon>Eukaryota</taxon>
        <taxon>Viridiplantae</taxon>
        <taxon>Streptophyta</taxon>
        <taxon>Embryophyta</taxon>
        <taxon>Tracheophyta</taxon>
        <taxon>Spermatophyta</taxon>
        <taxon>Magnoliopsida</taxon>
        <taxon>eudicotyledons</taxon>
        <taxon>Gunneridae</taxon>
        <taxon>Pentapetalae</taxon>
        <taxon>asterids</taxon>
        <taxon>lamiids</taxon>
        <taxon>Lamiales</taxon>
        <taxon>Oleaceae</taxon>
        <taxon>Forsythieae</taxon>
        <taxon>Abeliophyllum</taxon>
    </lineage>
</organism>
<dbReference type="Proteomes" id="UP001604336">
    <property type="component" value="Unassembled WGS sequence"/>
</dbReference>